<dbReference type="Pfam" id="PF22600">
    <property type="entry name" value="MTPAP-like_central"/>
    <property type="match status" value="1"/>
</dbReference>
<feature type="compositionally biased region" description="Low complexity" evidence="10">
    <location>
        <begin position="443"/>
        <end position="458"/>
    </location>
</feature>
<dbReference type="Gene3D" id="1.10.1410.10">
    <property type="match status" value="1"/>
</dbReference>
<feature type="region of interest" description="Disordered" evidence="10">
    <location>
        <begin position="989"/>
        <end position="1117"/>
    </location>
</feature>
<keyword evidence="7" id="KW-0808">Transferase</keyword>
<dbReference type="InterPro" id="IPR043519">
    <property type="entry name" value="NT_sf"/>
</dbReference>
<dbReference type="SUPFAM" id="SSF81301">
    <property type="entry name" value="Nucleotidyltransferase"/>
    <property type="match status" value="1"/>
</dbReference>
<protein>
    <recommendedName>
        <fullName evidence="5">polynucleotide adenylyltransferase</fullName>
        <ecNumber evidence="5">2.7.7.19</ecNumber>
    </recommendedName>
</protein>
<dbReference type="GO" id="GO:0010605">
    <property type="term" value="P:negative regulation of macromolecule metabolic process"/>
    <property type="evidence" value="ECO:0007669"/>
    <property type="project" value="UniProtKB-ARBA"/>
</dbReference>
<dbReference type="Proteomes" id="UP000306954">
    <property type="component" value="Unassembled WGS sequence"/>
</dbReference>
<evidence type="ECO:0000259" key="12">
    <source>
        <dbReference type="Pfam" id="PF03828"/>
    </source>
</evidence>
<dbReference type="GO" id="GO:0031123">
    <property type="term" value="P:RNA 3'-end processing"/>
    <property type="evidence" value="ECO:0007669"/>
    <property type="project" value="TreeGrafter"/>
</dbReference>
<evidence type="ECO:0000256" key="2">
    <source>
        <dbReference type="ARBA" id="ARBA00001946"/>
    </source>
</evidence>
<evidence type="ECO:0000256" key="11">
    <source>
        <dbReference type="SAM" id="Phobius"/>
    </source>
</evidence>
<sequence>MTNNWGSSAMRSALSQDLTGCLFSFILPLLPTAEEYAIKEQTRLLLERIIVRVSPGARLTAFGSMANGFALRNSDMDLQCILDPASEPLSSAELTTIVGDLIRHETNFLVKPLPKARIPIIKLTLSPTPSLPYGIACDIGFGGQLALENTRLLLGYASVDPPRLRTLVLFIKVWSKRRKINSAYRGTLSSYGFTLLVIFFLTHVKQPPVLPNLQRIPPIRPVSPESASYDGRNIYFFDDVALLRQEWSSANTQSVGELLWEFFRFYAKDFNYTHDVISIRTQGGILSKDAKGWVQDLEVDGASEFARDRNRLSIEDPFDTSYNVARTVTADGLYTIRGEFMRASRMLQTVGKVDTLPSQVLVDLCEERDDALVPAPFTSGVRTPRPLINPSLGPTLQPPPGVTTLPSVQGVHTGYSPTQTQSSILPTRKPSEQMTGMTGFGVSALSLSSSSPPGANGSTLQNTHQNIHTQAQPRRHSSSPSHAHALSLALNAAQSERVRNAHEEHLMYQHPQSHTKPLGSAFWEAENLVSDESTRADMSSSIPRRASSGANVGPAWLARVHERKYAPKHHLKATIPSVVGPYADASVSGSATGDACEHAEHGELEMGWTHPHPHSHTQPFTHAQSHPPIPIPAPLRHSPRLANAALHSRASSSAEAVAAAATTANSVNASPAQLIQKQMEGGSGSWSGTHSHIHTNAHTTTHTPTPAQMRIPTFVTNGAGQQIKITPSTFTQPSEANTPTNSPPLSTTSTLSAPAHAPKEGSGIEVGEGDEDDGATLGLGLGFTPLTSSLSSSHPRYTYTFGQTPSLKPETLTTSALTLAADVRVPPPRMSARRWLRLQKQAAARHKSECESVEGDSATQQGRKREGDENGDGLAQVDTQGMQETETHSRLLSPTHSHSPSPPAHTRSLPTRSRSVPSTPRVLAKTPRVASTSRSSGTGTWNREGEMDRYRHDKYEKAISGGRTYSRIIPNASSSLPTPLPLLDKVSMGNAGGVDRDDPPFKPNLGGFALDDGFPALGSVASGSGSGSSGAHTHSPSPSPSHTLLPARKKYSWQPSSLGEIASLPKTPHILNTPANHEKRRSASVGSDTSKGKSGSKKKVGKEKPQHQRKHSSQSSK</sequence>
<feature type="compositionally biased region" description="Polar residues" evidence="10">
    <location>
        <begin position="929"/>
        <end position="941"/>
    </location>
</feature>
<evidence type="ECO:0000256" key="9">
    <source>
        <dbReference type="ARBA" id="ARBA00022842"/>
    </source>
</evidence>
<evidence type="ECO:0000256" key="10">
    <source>
        <dbReference type="SAM" id="MobiDB-lite"/>
    </source>
</evidence>
<comment type="cofactor">
    <cofactor evidence="2">
        <name>Mg(2+)</name>
        <dbReference type="ChEBI" id="CHEBI:18420"/>
    </cofactor>
</comment>
<feature type="region of interest" description="Disordered" evidence="10">
    <location>
        <begin position="728"/>
        <end position="780"/>
    </location>
</feature>
<dbReference type="GO" id="GO:1990817">
    <property type="term" value="F:poly(A) RNA polymerase activity"/>
    <property type="evidence" value="ECO:0007669"/>
    <property type="project" value="UniProtKB-EC"/>
</dbReference>
<feature type="compositionally biased region" description="Low complexity" evidence="10">
    <location>
        <begin position="1015"/>
        <end position="1046"/>
    </location>
</feature>
<evidence type="ECO:0000256" key="7">
    <source>
        <dbReference type="ARBA" id="ARBA00022679"/>
    </source>
</evidence>
<name>A0A4T0IAQ0_WALIC</name>
<dbReference type="EC" id="2.7.7.19" evidence="5"/>
<evidence type="ECO:0000256" key="8">
    <source>
        <dbReference type="ARBA" id="ARBA00022723"/>
    </source>
</evidence>
<evidence type="ECO:0000259" key="13">
    <source>
        <dbReference type="Pfam" id="PF22600"/>
    </source>
</evidence>
<dbReference type="GO" id="GO:0005737">
    <property type="term" value="C:cytoplasm"/>
    <property type="evidence" value="ECO:0007669"/>
    <property type="project" value="UniProtKB-SubCell"/>
</dbReference>
<feature type="compositionally biased region" description="Basic and acidic residues" evidence="10">
    <location>
        <begin position="943"/>
        <end position="952"/>
    </location>
</feature>
<feature type="compositionally biased region" description="Low complexity" evidence="10">
    <location>
        <begin position="1084"/>
        <end position="1093"/>
    </location>
</feature>
<dbReference type="Pfam" id="PF03828">
    <property type="entry name" value="PAP_assoc"/>
    <property type="match status" value="1"/>
</dbReference>
<dbReference type="InterPro" id="IPR054708">
    <property type="entry name" value="MTPAP-like_central"/>
</dbReference>
<gene>
    <name evidence="14" type="ORF">E3P90_01651</name>
</gene>
<feature type="compositionally biased region" description="Basic residues" evidence="10">
    <location>
        <begin position="1094"/>
        <end position="1117"/>
    </location>
</feature>
<keyword evidence="11" id="KW-1133">Transmembrane helix</keyword>
<feature type="compositionally biased region" description="Low complexity" evidence="10">
    <location>
        <begin position="736"/>
        <end position="765"/>
    </location>
</feature>
<feature type="compositionally biased region" description="Low complexity" evidence="10">
    <location>
        <begin position="686"/>
        <end position="705"/>
    </location>
</feature>
<dbReference type="PANTHER" id="PTHR12271">
    <property type="entry name" value="POLY A POLYMERASE CID PAP -RELATED"/>
    <property type="match status" value="1"/>
</dbReference>
<dbReference type="InterPro" id="IPR002058">
    <property type="entry name" value="PAP_assoc"/>
</dbReference>
<keyword evidence="11" id="KW-0812">Transmembrane</keyword>
<feature type="domain" description="PAP-associated" evidence="12">
    <location>
        <begin position="254"/>
        <end position="321"/>
    </location>
</feature>
<dbReference type="GO" id="GO:0046872">
    <property type="term" value="F:metal ion binding"/>
    <property type="evidence" value="ECO:0007669"/>
    <property type="project" value="UniProtKB-KW"/>
</dbReference>
<reference evidence="14 15" key="1">
    <citation type="submission" date="2019-03" db="EMBL/GenBank/DDBJ databases">
        <title>Sequencing 23 genomes of Wallemia ichthyophaga.</title>
        <authorList>
            <person name="Gostincar C."/>
        </authorList>
    </citation>
    <scope>NUCLEOTIDE SEQUENCE [LARGE SCALE GENOMIC DNA]</scope>
    <source>
        <strain evidence="14 15">EXF-8621</strain>
    </source>
</reference>
<feature type="compositionally biased region" description="Polar residues" evidence="10">
    <location>
        <begin position="909"/>
        <end position="918"/>
    </location>
</feature>
<proteinExistence type="inferred from homology"/>
<feature type="transmembrane region" description="Helical" evidence="11">
    <location>
        <begin position="182"/>
        <end position="201"/>
    </location>
</feature>
<dbReference type="CDD" id="cd05402">
    <property type="entry name" value="NT_PAP_TUTase"/>
    <property type="match status" value="1"/>
</dbReference>
<evidence type="ECO:0000313" key="15">
    <source>
        <dbReference type="Proteomes" id="UP000306954"/>
    </source>
</evidence>
<evidence type="ECO:0000256" key="5">
    <source>
        <dbReference type="ARBA" id="ARBA00012388"/>
    </source>
</evidence>
<dbReference type="AlphaFoldDB" id="A0A4T0IAQ0"/>
<evidence type="ECO:0000313" key="14">
    <source>
        <dbReference type="EMBL" id="TIB13477.1"/>
    </source>
</evidence>
<dbReference type="EMBL" id="SPOF01000014">
    <property type="protein sequence ID" value="TIB13477.1"/>
    <property type="molecule type" value="Genomic_DNA"/>
</dbReference>
<feature type="compositionally biased region" description="Polar residues" evidence="10">
    <location>
        <begin position="459"/>
        <end position="469"/>
    </location>
</feature>
<comment type="cofactor">
    <cofactor evidence="1">
        <name>Mn(2+)</name>
        <dbReference type="ChEBI" id="CHEBI:29035"/>
    </cofactor>
</comment>
<evidence type="ECO:0000256" key="6">
    <source>
        <dbReference type="ARBA" id="ARBA00022490"/>
    </source>
</evidence>
<evidence type="ECO:0000256" key="1">
    <source>
        <dbReference type="ARBA" id="ARBA00001936"/>
    </source>
</evidence>
<evidence type="ECO:0000256" key="4">
    <source>
        <dbReference type="ARBA" id="ARBA00008593"/>
    </source>
</evidence>
<keyword evidence="9" id="KW-0460">Magnesium</keyword>
<feature type="region of interest" description="Disordered" evidence="10">
    <location>
        <begin position="606"/>
        <end position="636"/>
    </location>
</feature>
<comment type="similarity">
    <text evidence="4">Belongs to the DNA polymerase type-B-like family.</text>
</comment>
<dbReference type="PANTHER" id="PTHR12271:SF40">
    <property type="entry name" value="POLY(A) RNA POLYMERASE GLD2"/>
    <property type="match status" value="1"/>
</dbReference>
<comment type="subcellular location">
    <subcellularLocation>
        <location evidence="3">Cytoplasm</location>
    </subcellularLocation>
</comment>
<keyword evidence="11" id="KW-0472">Membrane</keyword>
<keyword evidence="6" id="KW-0963">Cytoplasm</keyword>
<feature type="region of interest" description="Disordered" evidence="10">
    <location>
        <begin position="442"/>
        <end position="484"/>
    </location>
</feature>
<dbReference type="Gene3D" id="3.30.460.10">
    <property type="entry name" value="Beta Polymerase, domain 2"/>
    <property type="match status" value="1"/>
</dbReference>
<feature type="compositionally biased region" description="Low complexity" evidence="10">
    <location>
        <begin position="890"/>
        <end position="908"/>
    </location>
</feature>
<feature type="domain" description="Poly(A) RNA polymerase mitochondrial-like central palm" evidence="13">
    <location>
        <begin position="26"/>
        <end position="157"/>
    </location>
</feature>
<organism evidence="14 15">
    <name type="scientific">Wallemia ichthyophaga</name>
    <dbReference type="NCBI Taxonomy" id="245174"/>
    <lineage>
        <taxon>Eukaryota</taxon>
        <taxon>Fungi</taxon>
        <taxon>Dikarya</taxon>
        <taxon>Basidiomycota</taxon>
        <taxon>Wallemiomycotina</taxon>
        <taxon>Wallemiomycetes</taxon>
        <taxon>Wallemiales</taxon>
        <taxon>Wallemiaceae</taxon>
        <taxon>Wallemia</taxon>
    </lineage>
</organism>
<evidence type="ECO:0000256" key="3">
    <source>
        <dbReference type="ARBA" id="ARBA00004496"/>
    </source>
</evidence>
<feature type="region of interest" description="Disordered" evidence="10">
    <location>
        <begin position="845"/>
        <end position="952"/>
    </location>
</feature>
<feature type="region of interest" description="Disordered" evidence="10">
    <location>
        <begin position="677"/>
        <end position="707"/>
    </location>
</feature>
<keyword evidence="8" id="KW-0479">Metal-binding</keyword>
<comment type="caution">
    <text evidence="14">The sequence shown here is derived from an EMBL/GenBank/DDBJ whole genome shotgun (WGS) entry which is preliminary data.</text>
</comment>
<accession>A0A4T0IAQ0</accession>
<dbReference type="SUPFAM" id="SSF81631">
    <property type="entry name" value="PAP/OAS1 substrate-binding domain"/>
    <property type="match status" value="1"/>
</dbReference>